<name>A0A9P5ZZ96_PLEER</name>
<dbReference type="OrthoDB" id="3237371at2759"/>
<dbReference type="EMBL" id="MU154547">
    <property type="protein sequence ID" value="KAF9497028.1"/>
    <property type="molecule type" value="Genomic_DNA"/>
</dbReference>
<evidence type="ECO:0000313" key="1">
    <source>
        <dbReference type="EMBL" id="KAF9497028.1"/>
    </source>
</evidence>
<reference evidence="1" key="1">
    <citation type="submission" date="2020-11" db="EMBL/GenBank/DDBJ databases">
        <authorList>
            <consortium name="DOE Joint Genome Institute"/>
            <person name="Ahrendt S."/>
            <person name="Riley R."/>
            <person name="Andreopoulos W."/>
            <person name="Labutti K."/>
            <person name="Pangilinan J."/>
            <person name="Ruiz-Duenas F.J."/>
            <person name="Barrasa J.M."/>
            <person name="Sanchez-Garcia M."/>
            <person name="Camarero S."/>
            <person name="Miyauchi S."/>
            <person name="Serrano A."/>
            <person name="Linde D."/>
            <person name="Babiker R."/>
            <person name="Drula E."/>
            <person name="Ayuso-Fernandez I."/>
            <person name="Pacheco R."/>
            <person name="Padilla G."/>
            <person name="Ferreira P."/>
            <person name="Barriuso J."/>
            <person name="Kellner H."/>
            <person name="Castanera R."/>
            <person name="Alfaro M."/>
            <person name="Ramirez L."/>
            <person name="Pisabarro A.G."/>
            <person name="Kuo A."/>
            <person name="Tritt A."/>
            <person name="Lipzen A."/>
            <person name="He G."/>
            <person name="Yan M."/>
            <person name="Ng V."/>
            <person name="Cullen D."/>
            <person name="Martin F."/>
            <person name="Rosso M.-N."/>
            <person name="Henrissat B."/>
            <person name="Hibbett D."/>
            <person name="Martinez A.T."/>
            <person name="Grigoriev I.V."/>
        </authorList>
    </citation>
    <scope>NUCLEOTIDE SEQUENCE</scope>
    <source>
        <strain evidence="1">ATCC 90797</strain>
    </source>
</reference>
<keyword evidence="2" id="KW-1185">Reference proteome</keyword>
<dbReference type="Proteomes" id="UP000807025">
    <property type="component" value="Unassembled WGS sequence"/>
</dbReference>
<sequence>MDHGNAPTKIKRKANKAIIAESFAKKAKTLKAPSGLVNLASVTPTPQLSAKCQHALRRKITRNDLPDGICQQFYDSYIPYAIRLAGYKEAWYNPTYNDAYHSWLAVLVTSEEGYGQPSEDHIFVAEKLINIHISQICNKTKEVAVKALDILLRNENMKTIEKADYVKWLQGEGLYDNAPPFYYKTIEDDGKKKICPATPLTK</sequence>
<proteinExistence type="predicted"/>
<gene>
    <name evidence="1" type="ORF">BDN71DRAFT_1505262</name>
</gene>
<organism evidence="1 2">
    <name type="scientific">Pleurotus eryngii</name>
    <name type="common">Boletus of the steppes</name>
    <dbReference type="NCBI Taxonomy" id="5323"/>
    <lineage>
        <taxon>Eukaryota</taxon>
        <taxon>Fungi</taxon>
        <taxon>Dikarya</taxon>
        <taxon>Basidiomycota</taxon>
        <taxon>Agaricomycotina</taxon>
        <taxon>Agaricomycetes</taxon>
        <taxon>Agaricomycetidae</taxon>
        <taxon>Agaricales</taxon>
        <taxon>Pleurotineae</taxon>
        <taxon>Pleurotaceae</taxon>
        <taxon>Pleurotus</taxon>
    </lineage>
</organism>
<comment type="caution">
    <text evidence="1">The sequence shown here is derived from an EMBL/GenBank/DDBJ whole genome shotgun (WGS) entry which is preliminary data.</text>
</comment>
<dbReference type="AlphaFoldDB" id="A0A9P5ZZ96"/>
<accession>A0A9P5ZZ96</accession>
<protein>
    <submittedName>
        <fullName evidence="1">Uncharacterized protein</fullName>
    </submittedName>
</protein>
<evidence type="ECO:0000313" key="2">
    <source>
        <dbReference type="Proteomes" id="UP000807025"/>
    </source>
</evidence>